<evidence type="ECO:0000256" key="7">
    <source>
        <dbReference type="SAM" id="MobiDB-lite"/>
    </source>
</evidence>
<dbReference type="Proteomes" id="UP000434582">
    <property type="component" value="Unassembled WGS sequence"/>
</dbReference>
<name>A0A7X1ZC25_9PROT</name>
<evidence type="ECO:0000256" key="5">
    <source>
        <dbReference type="ARBA" id="ARBA00023136"/>
    </source>
</evidence>
<dbReference type="Pfam" id="PF01169">
    <property type="entry name" value="GDT1"/>
    <property type="match status" value="1"/>
</dbReference>
<feature type="transmembrane region" description="Helical" evidence="6">
    <location>
        <begin position="142"/>
        <end position="163"/>
    </location>
</feature>
<evidence type="ECO:0000256" key="2">
    <source>
        <dbReference type="ARBA" id="ARBA00009190"/>
    </source>
</evidence>
<comment type="caution">
    <text evidence="6">Lacks conserved residue(s) required for the propagation of feature annotation.</text>
</comment>
<feature type="transmembrane region" description="Helical" evidence="6">
    <location>
        <begin position="175"/>
        <end position="195"/>
    </location>
</feature>
<dbReference type="PANTHER" id="PTHR12608">
    <property type="entry name" value="TRANSMEMBRANE PROTEIN HTP-1 RELATED"/>
    <property type="match status" value="1"/>
</dbReference>
<evidence type="ECO:0000313" key="8">
    <source>
        <dbReference type="EMBL" id="MQX35239.1"/>
    </source>
</evidence>
<dbReference type="PANTHER" id="PTHR12608:SF1">
    <property type="entry name" value="TRANSMEMBRANE PROTEIN 165"/>
    <property type="match status" value="1"/>
</dbReference>
<feature type="compositionally biased region" description="Polar residues" evidence="7">
    <location>
        <begin position="61"/>
        <end position="70"/>
    </location>
</feature>
<reference evidence="8 9" key="1">
    <citation type="submission" date="2019-10" db="EMBL/GenBank/DDBJ databases">
        <title>Draft whole-genome sequence of the purple nonsulfur photosynthetic bacterium Roseospira navarrensis DSM 15114.</title>
        <authorList>
            <person name="Kyndt J.A."/>
            <person name="Meyer T.E."/>
        </authorList>
    </citation>
    <scope>NUCLEOTIDE SEQUENCE [LARGE SCALE GENOMIC DNA]</scope>
    <source>
        <strain evidence="8 9">DSM 15114</strain>
    </source>
</reference>
<comment type="subcellular location">
    <subcellularLocation>
        <location evidence="1 6">Membrane</location>
        <topology evidence="1 6">Multi-pass membrane protein</topology>
    </subcellularLocation>
</comment>
<keyword evidence="5 6" id="KW-0472">Membrane</keyword>
<organism evidence="8 9">
    <name type="scientific">Roseospira navarrensis</name>
    <dbReference type="NCBI Taxonomy" id="140058"/>
    <lineage>
        <taxon>Bacteria</taxon>
        <taxon>Pseudomonadati</taxon>
        <taxon>Pseudomonadota</taxon>
        <taxon>Alphaproteobacteria</taxon>
        <taxon>Rhodospirillales</taxon>
        <taxon>Rhodospirillaceae</taxon>
        <taxon>Roseospira</taxon>
    </lineage>
</organism>
<protein>
    <recommendedName>
        <fullName evidence="6">GDT1 family protein</fullName>
    </recommendedName>
</protein>
<evidence type="ECO:0000256" key="6">
    <source>
        <dbReference type="RuleBase" id="RU365102"/>
    </source>
</evidence>
<dbReference type="InterPro" id="IPR001727">
    <property type="entry name" value="GDT1-like"/>
</dbReference>
<comment type="caution">
    <text evidence="8">The sequence shown here is derived from an EMBL/GenBank/DDBJ whole genome shotgun (WGS) entry which is preliminary data.</text>
</comment>
<keyword evidence="9" id="KW-1185">Reference proteome</keyword>
<feature type="transmembrane region" description="Helical" evidence="6">
    <location>
        <begin position="104"/>
        <end position="122"/>
    </location>
</feature>
<gene>
    <name evidence="8" type="ORF">GHC57_01765</name>
</gene>
<proteinExistence type="inferred from homology"/>
<keyword evidence="4 6" id="KW-1133">Transmembrane helix</keyword>
<accession>A0A7X1ZC25</accession>
<comment type="similarity">
    <text evidence="2 6">Belongs to the GDT1 family.</text>
</comment>
<dbReference type="EMBL" id="WIVE01000002">
    <property type="protein sequence ID" value="MQX35239.1"/>
    <property type="molecule type" value="Genomic_DNA"/>
</dbReference>
<evidence type="ECO:0000256" key="1">
    <source>
        <dbReference type="ARBA" id="ARBA00004141"/>
    </source>
</evidence>
<dbReference type="GO" id="GO:0046873">
    <property type="term" value="F:metal ion transmembrane transporter activity"/>
    <property type="evidence" value="ECO:0007669"/>
    <property type="project" value="InterPro"/>
</dbReference>
<dbReference type="OrthoDB" id="9801356at2"/>
<feature type="compositionally biased region" description="Basic and acidic residues" evidence="7">
    <location>
        <begin position="33"/>
        <end position="45"/>
    </location>
</feature>
<keyword evidence="3 6" id="KW-0812">Transmembrane</keyword>
<dbReference type="GO" id="GO:0016020">
    <property type="term" value="C:membrane"/>
    <property type="evidence" value="ECO:0007669"/>
    <property type="project" value="UniProtKB-SubCell"/>
</dbReference>
<evidence type="ECO:0000256" key="3">
    <source>
        <dbReference type="ARBA" id="ARBA00022692"/>
    </source>
</evidence>
<feature type="region of interest" description="Disordered" evidence="7">
    <location>
        <begin position="33"/>
        <end position="70"/>
    </location>
</feature>
<sequence>MVCASSRDSSRPLGAQDNTLYYKCIVLREPRDHRSDGRAPLRRPDASPGATEGPREAGSTPAESRNSNLDSEPCRFATVRCPGGTTVLCPRPLFSTRRHHQGPIPVIQSLLAIFVTVFLAELGDKTQIATLLFATDSKVHPMLVFLAAAGALVASTAAAVALGTMAERTLSMLPLKLIAGIGFILIGLLSIWAHVKGA</sequence>
<dbReference type="AlphaFoldDB" id="A0A7X1ZC25"/>
<evidence type="ECO:0000256" key="4">
    <source>
        <dbReference type="ARBA" id="ARBA00022989"/>
    </source>
</evidence>
<evidence type="ECO:0000313" key="9">
    <source>
        <dbReference type="Proteomes" id="UP000434582"/>
    </source>
</evidence>